<reference evidence="1 2" key="2">
    <citation type="submission" date="2018-11" db="EMBL/GenBank/DDBJ databases">
        <authorList>
            <consortium name="Pathogen Informatics"/>
        </authorList>
    </citation>
    <scope>NUCLEOTIDE SEQUENCE [LARGE SCALE GENOMIC DNA]</scope>
</reference>
<evidence type="ECO:0000313" key="1">
    <source>
        <dbReference type="EMBL" id="VDL78156.1"/>
    </source>
</evidence>
<dbReference type="WBParaSite" id="NBR_0001456601-mRNA-1">
    <property type="protein sequence ID" value="NBR_0001456601-mRNA-1"/>
    <property type="gene ID" value="NBR_0001456601"/>
</dbReference>
<accession>A0A0N4YD88</accession>
<protein>
    <submittedName>
        <fullName evidence="3">Tubulin-specific chaperone A</fullName>
    </submittedName>
</protein>
<proteinExistence type="predicted"/>
<gene>
    <name evidence="1" type="ORF">NBR_LOCUS14567</name>
</gene>
<dbReference type="AlphaFoldDB" id="A0A0N4YD88"/>
<evidence type="ECO:0000313" key="2">
    <source>
        <dbReference type="Proteomes" id="UP000271162"/>
    </source>
</evidence>
<dbReference type="EMBL" id="UYSL01021411">
    <property type="protein sequence ID" value="VDL78156.1"/>
    <property type="molecule type" value="Genomic_DNA"/>
</dbReference>
<organism evidence="3">
    <name type="scientific">Nippostrongylus brasiliensis</name>
    <name type="common">Rat hookworm</name>
    <dbReference type="NCBI Taxonomy" id="27835"/>
    <lineage>
        <taxon>Eukaryota</taxon>
        <taxon>Metazoa</taxon>
        <taxon>Ecdysozoa</taxon>
        <taxon>Nematoda</taxon>
        <taxon>Chromadorea</taxon>
        <taxon>Rhabditida</taxon>
        <taxon>Rhabditina</taxon>
        <taxon>Rhabditomorpha</taxon>
        <taxon>Strongyloidea</taxon>
        <taxon>Heligmosomidae</taxon>
        <taxon>Nippostrongylus</taxon>
    </lineage>
</organism>
<reference evidence="3" key="1">
    <citation type="submission" date="2017-02" db="UniProtKB">
        <authorList>
            <consortium name="WormBaseParasite"/>
        </authorList>
    </citation>
    <scope>IDENTIFICATION</scope>
</reference>
<keyword evidence="2" id="KW-1185">Reference proteome</keyword>
<name>A0A0N4YD88_NIPBR</name>
<evidence type="ECO:0000313" key="3">
    <source>
        <dbReference type="WBParaSite" id="NBR_0001456601-mRNA-1"/>
    </source>
</evidence>
<dbReference type="Proteomes" id="UP000271162">
    <property type="component" value="Unassembled WGS sequence"/>
</dbReference>
<dbReference type="OMA" id="MTIKIQR"/>
<sequence>MSKQLASHKRLITIYCNKLEKVVASFKEDKLDALKTSESDRTPGFEKECRKKLQEGLGALEECSSRIEQAWQKYAEAYDQQDEQTETEKEDYNAYSEKAEKALSTAFDYT</sequence>